<comment type="caution">
    <text evidence="1">The sequence shown here is derived from an EMBL/GenBank/DDBJ whole genome shotgun (WGS) entry which is preliminary data.</text>
</comment>
<proteinExistence type="predicted"/>
<evidence type="ECO:0000313" key="2">
    <source>
        <dbReference type="Proteomes" id="UP001153148"/>
    </source>
</evidence>
<keyword evidence="2" id="KW-1185">Reference proteome</keyword>
<name>A0ABN7PEC5_TIMPD</name>
<reference evidence="1" key="1">
    <citation type="submission" date="2021-03" db="EMBL/GenBank/DDBJ databases">
        <authorList>
            <person name="Tran Van P."/>
        </authorList>
    </citation>
    <scope>NUCLEOTIDE SEQUENCE</scope>
</reference>
<protein>
    <submittedName>
        <fullName evidence="1">Uncharacterized protein</fullName>
    </submittedName>
</protein>
<dbReference type="Proteomes" id="UP001153148">
    <property type="component" value="Unassembled WGS sequence"/>
</dbReference>
<dbReference type="EMBL" id="CAJPIN010030041">
    <property type="protein sequence ID" value="CAG2063903.1"/>
    <property type="molecule type" value="Genomic_DNA"/>
</dbReference>
<organism evidence="1 2">
    <name type="scientific">Timema podura</name>
    <name type="common">Walking stick</name>
    <dbReference type="NCBI Taxonomy" id="61482"/>
    <lineage>
        <taxon>Eukaryota</taxon>
        <taxon>Metazoa</taxon>
        <taxon>Ecdysozoa</taxon>
        <taxon>Arthropoda</taxon>
        <taxon>Hexapoda</taxon>
        <taxon>Insecta</taxon>
        <taxon>Pterygota</taxon>
        <taxon>Neoptera</taxon>
        <taxon>Polyneoptera</taxon>
        <taxon>Phasmatodea</taxon>
        <taxon>Timematodea</taxon>
        <taxon>Timematoidea</taxon>
        <taxon>Timematidae</taxon>
        <taxon>Timema</taxon>
    </lineage>
</organism>
<sequence>MKKKRTLHRNPVVSVFCTAKVLQKTFLYLHRPAMC</sequence>
<gene>
    <name evidence="1" type="ORF">TPAB3V08_LOCUS10850</name>
</gene>
<evidence type="ECO:0000313" key="1">
    <source>
        <dbReference type="EMBL" id="CAG2063903.1"/>
    </source>
</evidence>
<accession>A0ABN7PEC5</accession>